<dbReference type="InterPro" id="IPR058922">
    <property type="entry name" value="WHD_DRP"/>
</dbReference>
<dbReference type="PANTHER" id="PTHR23155:SF1228">
    <property type="entry name" value="NB-ARC DOMAIN CONTAINING PROTEIN, EXPRESSED"/>
    <property type="match status" value="1"/>
</dbReference>
<evidence type="ECO:0008006" key="8">
    <source>
        <dbReference type="Google" id="ProtNLM"/>
    </source>
</evidence>
<dbReference type="Pfam" id="PF23559">
    <property type="entry name" value="WHD_DRP"/>
    <property type="match status" value="1"/>
</dbReference>
<dbReference type="Pfam" id="PF23598">
    <property type="entry name" value="LRR_14"/>
    <property type="match status" value="1"/>
</dbReference>
<dbReference type="InterPro" id="IPR055414">
    <property type="entry name" value="LRR_R13L4/SHOC2-like"/>
</dbReference>
<dbReference type="Pfam" id="PF00931">
    <property type="entry name" value="NB-ARC"/>
    <property type="match status" value="1"/>
</dbReference>
<feature type="domain" description="Disease resistance R13L4/SHOC-2-like LRR" evidence="5">
    <location>
        <begin position="523"/>
        <end position="624"/>
    </location>
</feature>
<keyword evidence="1" id="KW-0677">Repeat</keyword>
<dbReference type="InterPro" id="IPR036388">
    <property type="entry name" value="WH-like_DNA-bd_sf"/>
</dbReference>
<keyword evidence="2" id="KW-0611">Plant defense</keyword>
<evidence type="ECO:0000256" key="1">
    <source>
        <dbReference type="ARBA" id="ARBA00022737"/>
    </source>
</evidence>
<organism evidence="6 7">
    <name type="scientific">Eleusine coracana subsp. coracana</name>
    <dbReference type="NCBI Taxonomy" id="191504"/>
    <lineage>
        <taxon>Eukaryota</taxon>
        <taxon>Viridiplantae</taxon>
        <taxon>Streptophyta</taxon>
        <taxon>Embryophyta</taxon>
        <taxon>Tracheophyta</taxon>
        <taxon>Spermatophyta</taxon>
        <taxon>Magnoliopsida</taxon>
        <taxon>Liliopsida</taxon>
        <taxon>Poales</taxon>
        <taxon>Poaceae</taxon>
        <taxon>PACMAD clade</taxon>
        <taxon>Chloridoideae</taxon>
        <taxon>Cynodonteae</taxon>
        <taxon>Eleusininae</taxon>
        <taxon>Eleusine</taxon>
    </lineage>
</organism>
<reference evidence="6" key="1">
    <citation type="journal article" date="2018" name="DNA Res.">
        <title>Multiple hybrid de novo genome assembly of finger millet, an orphan allotetraploid crop.</title>
        <authorList>
            <person name="Hatakeyama M."/>
            <person name="Aluri S."/>
            <person name="Balachadran M.T."/>
            <person name="Sivarajan S.R."/>
            <person name="Patrignani A."/>
            <person name="Gruter S."/>
            <person name="Poveda L."/>
            <person name="Shimizu-Inatsugi R."/>
            <person name="Baeten J."/>
            <person name="Francoijs K.J."/>
            <person name="Nataraja K.N."/>
            <person name="Reddy Y.A.N."/>
            <person name="Phadnis S."/>
            <person name="Ravikumar R.L."/>
            <person name="Schlapbach R."/>
            <person name="Sreeman S.M."/>
            <person name="Shimizu K.K."/>
        </authorList>
    </citation>
    <scope>NUCLEOTIDE SEQUENCE</scope>
</reference>
<feature type="domain" description="Disease resistance protein winged helix" evidence="4">
    <location>
        <begin position="400"/>
        <end position="472"/>
    </location>
</feature>
<protein>
    <recommendedName>
        <fullName evidence="8">NB-ARC domain-containing protein</fullName>
    </recommendedName>
</protein>
<dbReference type="FunFam" id="1.10.10.10:FF:000322">
    <property type="entry name" value="Probable disease resistance protein At1g63360"/>
    <property type="match status" value="1"/>
</dbReference>
<dbReference type="InterPro" id="IPR027417">
    <property type="entry name" value="P-loop_NTPase"/>
</dbReference>
<dbReference type="Gene3D" id="3.40.50.300">
    <property type="entry name" value="P-loop containing nucleotide triphosphate hydrolases"/>
    <property type="match status" value="1"/>
</dbReference>
<dbReference type="AlphaFoldDB" id="A0AAV5D3S2"/>
<dbReference type="PRINTS" id="PR00364">
    <property type="entry name" value="DISEASERSIST"/>
</dbReference>
<evidence type="ECO:0000259" key="5">
    <source>
        <dbReference type="Pfam" id="PF23598"/>
    </source>
</evidence>
<dbReference type="InterPro" id="IPR044974">
    <property type="entry name" value="Disease_R_plants"/>
</dbReference>
<reference evidence="6" key="2">
    <citation type="submission" date="2021-12" db="EMBL/GenBank/DDBJ databases">
        <title>Resequencing data analysis of finger millet.</title>
        <authorList>
            <person name="Hatakeyama M."/>
            <person name="Aluri S."/>
            <person name="Balachadran M.T."/>
            <person name="Sivarajan S.R."/>
            <person name="Poveda L."/>
            <person name="Shimizu-Inatsugi R."/>
            <person name="Schlapbach R."/>
            <person name="Sreeman S.M."/>
            <person name="Shimizu K.K."/>
        </authorList>
    </citation>
    <scope>NUCLEOTIDE SEQUENCE</scope>
</reference>
<evidence type="ECO:0000259" key="3">
    <source>
        <dbReference type="Pfam" id="PF00931"/>
    </source>
</evidence>
<dbReference type="Gene3D" id="1.10.8.430">
    <property type="entry name" value="Helical domain of apoptotic protease-activating factors"/>
    <property type="match status" value="1"/>
</dbReference>
<evidence type="ECO:0000259" key="4">
    <source>
        <dbReference type="Pfam" id="PF23559"/>
    </source>
</evidence>
<comment type="caution">
    <text evidence="6">The sequence shown here is derived from an EMBL/GenBank/DDBJ whole genome shotgun (WGS) entry which is preliminary data.</text>
</comment>
<dbReference type="GO" id="GO:0042742">
    <property type="term" value="P:defense response to bacterium"/>
    <property type="evidence" value="ECO:0007669"/>
    <property type="project" value="UniProtKB-ARBA"/>
</dbReference>
<name>A0AAV5D3S2_ELECO</name>
<gene>
    <name evidence="6" type="primary">ga22483</name>
    <name evidence="6" type="ORF">PR202_ga22483</name>
</gene>
<dbReference type="InterPro" id="IPR032675">
    <property type="entry name" value="LRR_dom_sf"/>
</dbReference>
<dbReference type="InterPro" id="IPR042197">
    <property type="entry name" value="Apaf_helical"/>
</dbReference>
<evidence type="ECO:0000313" key="7">
    <source>
        <dbReference type="Proteomes" id="UP001054889"/>
    </source>
</evidence>
<dbReference type="Gene3D" id="1.10.10.10">
    <property type="entry name" value="Winged helix-like DNA-binding domain superfamily/Winged helix DNA-binding domain"/>
    <property type="match status" value="1"/>
</dbReference>
<proteinExistence type="predicted"/>
<dbReference type="PANTHER" id="PTHR23155">
    <property type="entry name" value="DISEASE RESISTANCE PROTEIN RP"/>
    <property type="match status" value="1"/>
</dbReference>
<dbReference type="SUPFAM" id="SSF52540">
    <property type="entry name" value="P-loop containing nucleoside triphosphate hydrolases"/>
    <property type="match status" value="1"/>
</dbReference>
<accession>A0AAV5D3S2</accession>
<dbReference type="GO" id="GO:0002758">
    <property type="term" value="P:innate immune response-activating signaling pathway"/>
    <property type="evidence" value="ECO:0007669"/>
    <property type="project" value="UniProtKB-ARBA"/>
</dbReference>
<dbReference type="GO" id="GO:0009626">
    <property type="term" value="P:plant-type hypersensitive response"/>
    <property type="evidence" value="ECO:0007669"/>
    <property type="project" value="UniProtKB-ARBA"/>
</dbReference>
<dbReference type="Proteomes" id="UP001054889">
    <property type="component" value="Unassembled WGS sequence"/>
</dbReference>
<keyword evidence="7" id="KW-1185">Reference proteome</keyword>
<feature type="domain" description="NB-ARC" evidence="3">
    <location>
        <begin position="149"/>
        <end position="271"/>
    </location>
</feature>
<dbReference type="GO" id="GO:0043531">
    <property type="term" value="F:ADP binding"/>
    <property type="evidence" value="ECO:0007669"/>
    <property type="project" value="InterPro"/>
</dbReference>
<dbReference type="SUPFAM" id="SSF52058">
    <property type="entry name" value="L domain-like"/>
    <property type="match status" value="1"/>
</dbReference>
<evidence type="ECO:0000256" key="2">
    <source>
        <dbReference type="ARBA" id="ARBA00022821"/>
    </source>
</evidence>
<dbReference type="EMBL" id="BQKI01000011">
    <property type="protein sequence ID" value="GJN04902.1"/>
    <property type="molecule type" value="Genomic_DNA"/>
</dbReference>
<dbReference type="Gene3D" id="3.80.10.10">
    <property type="entry name" value="Ribonuclease Inhibitor"/>
    <property type="match status" value="1"/>
</dbReference>
<evidence type="ECO:0000313" key="6">
    <source>
        <dbReference type="EMBL" id="GJN04902.1"/>
    </source>
</evidence>
<dbReference type="InterPro" id="IPR002182">
    <property type="entry name" value="NB-ARC"/>
</dbReference>
<sequence length="641" mass="70909">MADTSAAVSVALSKLAALQDVNQYKISRRVRRHIAAIADSLRETHAAVALASEAEAQHELHTAQSSNHGSSSSGLVGETMLMLQRVIDQLEDLDPRSAVRAVPISVPVDDDDARRRRPPPITEAAPYGVVVGVGPQRDQVVEMLRLGEEEEELRVVTIAGPVGMGKTTLAHEVYRTVGPSFDCRAWVSASRSYGEMNILIDILCQVEEEDHPHGGGGVTDLHLMEKIDGILQDKRYLIVLDNVSTSTARNTVVSALPCNALGSRVVVTTSDSFGQLNLRNWPVWWNNHAYGMQSLRSYDDDCDKLLFHTRVFGSTGSCPAELADVSNKIVSECSGVPLALTLVSGLLANKPCTRVIWEQVCDFIAGWNRGDADKGMRNIVLLSYHGLPHYLKTCLLHLNVFPKNYLIDRGRVVRSWVAEGFVLEKHGTTLEEEGESYFGDLLHRGLIQPARGSSYDGGEPEAFLVHGMVLDLFRSKLVRDNFVTLLGIREVSAVSKPAHKKIRRVSVTSKYHGIPESMILRDVRSLYVFGGVMPKLPFKKLVALRVLDLEGCKDLKNRDVEEIAGLKRLSYLSIKDTPISELPDQIGHLQRLITLDIRGTKVHKMPTSFVQLRSLKHLLYDKHVVHSVGQEDDGAFLPVRV</sequence>